<dbReference type="Proteomes" id="UP000225277">
    <property type="component" value="Unassembled WGS sequence"/>
</dbReference>
<evidence type="ECO:0000313" key="3">
    <source>
        <dbReference type="Proteomes" id="UP000225277"/>
    </source>
</evidence>
<gene>
    <name evidence="2" type="ORF">RCC_07944</name>
</gene>
<dbReference type="RefSeq" id="XP_023628965.1">
    <property type="nucleotide sequence ID" value="XM_023773197.1"/>
</dbReference>
<proteinExistence type="predicted"/>
<organism evidence="2 3">
    <name type="scientific">Ramularia collo-cygni</name>
    <dbReference type="NCBI Taxonomy" id="112498"/>
    <lineage>
        <taxon>Eukaryota</taxon>
        <taxon>Fungi</taxon>
        <taxon>Dikarya</taxon>
        <taxon>Ascomycota</taxon>
        <taxon>Pezizomycotina</taxon>
        <taxon>Dothideomycetes</taxon>
        <taxon>Dothideomycetidae</taxon>
        <taxon>Mycosphaerellales</taxon>
        <taxon>Mycosphaerellaceae</taxon>
        <taxon>Ramularia</taxon>
    </lineage>
</organism>
<protein>
    <submittedName>
        <fullName evidence="2">Uncharacterized protein</fullName>
    </submittedName>
</protein>
<feature type="region of interest" description="Disordered" evidence="1">
    <location>
        <begin position="86"/>
        <end position="138"/>
    </location>
</feature>
<reference evidence="2 3" key="1">
    <citation type="submission" date="2016-03" db="EMBL/GenBank/DDBJ databases">
        <authorList>
            <person name="Ploux O."/>
        </authorList>
    </citation>
    <scope>NUCLEOTIDE SEQUENCE [LARGE SCALE GENOMIC DNA]</scope>
    <source>
        <strain evidence="2 3">URUG2</strain>
    </source>
</reference>
<sequence>MSDLDYYSFAEVKIMHSAFTTSPLDRRSMDIPATHLREIERQCTDPKTNVRPDLRNELFTRLVEKSSDGKARWAAQYMLVYHPEEELHKSGEDGPTDSALTSSTIASASLTPRKCPDTKTDPQVGSSKRASKQVQPRN</sequence>
<evidence type="ECO:0000256" key="1">
    <source>
        <dbReference type="SAM" id="MobiDB-lite"/>
    </source>
</evidence>
<feature type="compositionally biased region" description="Low complexity" evidence="1">
    <location>
        <begin position="98"/>
        <end position="111"/>
    </location>
</feature>
<dbReference type="GeneID" id="35603047"/>
<accession>A0A2D3VE20</accession>
<evidence type="ECO:0000313" key="2">
    <source>
        <dbReference type="EMBL" id="CZT22076.1"/>
    </source>
</evidence>
<name>A0A2D3VE20_9PEZI</name>
<keyword evidence="3" id="KW-1185">Reference proteome</keyword>
<dbReference type="AlphaFoldDB" id="A0A2D3VE20"/>
<dbReference type="EMBL" id="FJUY01000013">
    <property type="protein sequence ID" value="CZT22076.1"/>
    <property type="molecule type" value="Genomic_DNA"/>
</dbReference>
<feature type="compositionally biased region" description="Polar residues" evidence="1">
    <location>
        <begin position="121"/>
        <end position="138"/>
    </location>
</feature>